<dbReference type="HOGENOM" id="CLU_1673896_0_0_2"/>
<proteinExistence type="predicted"/>
<dbReference type="STRING" id="1056495.Calag_0934"/>
<evidence type="ECO:0000313" key="2">
    <source>
        <dbReference type="EMBL" id="AFZ70665.1"/>
    </source>
</evidence>
<feature type="transmembrane region" description="Helical" evidence="1">
    <location>
        <begin position="6"/>
        <end position="27"/>
    </location>
</feature>
<protein>
    <recommendedName>
        <fullName evidence="4">DUF1616 domain-containing protein</fullName>
    </recommendedName>
</protein>
<dbReference type="Proteomes" id="UP000010469">
    <property type="component" value="Chromosome"/>
</dbReference>
<gene>
    <name evidence="2" type="ordered locus">Calag_0934</name>
</gene>
<dbReference type="InParanoid" id="L0ACA2"/>
<organism evidence="2 3">
    <name type="scientific">Caldisphaera lagunensis (strain DSM 15908 / JCM 11604 / ANMR 0165 / IC-154)</name>
    <dbReference type="NCBI Taxonomy" id="1056495"/>
    <lineage>
        <taxon>Archaea</taxon>
        <taxon>Thermoproteota</taxon>
        <taxon>Thermoprotei</taxon>
        <taxon>Acidilobales</taxon>
        <taxon>Caldisphaeraceae</taxon>
        <taxon>Caldisphaera</taxon>
    </lineage>
</organism>
<dbReference type="EMBL" id="CP003378">
    <property type="protein sequence ID" value="AFZ70665.1"/>
    <property type="molecule type" value="Genomic_DNA"/>
</dbReference>
<evidence type="ECO:0000313" key="3">
    <source>
        <dbReference type="Proteomes" id="UP000010469"/>
    </source>
</evidence>
<evidence type="ECO:0000256" key="1">
    <source>
        <dbReference type="SAM" id="Phobius"/>
    </source>
</evidence>
<dbReference type="eggNOG" id="arCOG02884">
    <property type="taxonomic scope" value="Archaea"/>
</dbReference>
<name>L0ACA2_CALLD</name>
<keyword evidence="1" id="KW-1133">Transmembrane helix</keyword>
<sequence length="157" mass="18058">MIDDKIKYILSGFFIIISITFLGNFLMTYWKPGPYSLLATLNTNKELGGYPNNVPVNSTFTLYAYIENHENKIGFYEVNVYILNASIDVNSTFYLHKKPYLKIYSIINNNGNSTIPFNVTFEKSGQYKIALLLFLYNGTDFQYTNLYNQLYVNATVG</sequence>
<keyword evidence="1" id="KW-0472">Membrane</keyword>
<evidence type="ECO:0008006" key="4">
    <source>
        <dbReference type="Google" id="ProtNLM"/>
    </source>
</evidence>
<dbReference type="KEGG" id="clg:Calag_0934"/>
<dbReference type="AlphaFoldDB" id="L0ACA2"/>
<accession>L0ACA2</accession>
<keyword evidence="1" id="KW-0812">Transmembrane</keyword>
<keyword evidence="3" id="KW-1185">Reference proteome</keyword>
<reference evidence="3" key="1">
    <citation type="submission" date="2012-03" db="EMBL/GenBank/DDBJ databases">
        <title>Complete genome of Caldisphaera lagunensis DSM 15908.</title>
        <authorList>
            <person name="Lucas S."/>
            <person name="Copeland A."/>
            <person name="Lapidus A."/>
            <person name="Glavina del Rio T."/>
            <person name="Dalin E."/>
            <person name="Tice H."/>
            <person name="Bruce D."/>
            <person name="Goodwin L."/>
            <person name="Pitluck S."/>
            <person name="Peters L."/>
            <person name="Mikhailova N."/>
            <person name="Teshima H."/>
            <person name="Kyrpides N."/>
            <person name="Mavromatis K."/>
            <person name="Ivanova N."/>
            <person name="Brettin T."/>
            <person name="Detter J.C."/>
            <person name="Han C."/>
            <person name="Larimer F."/>
            <person name="Land M."/>
            <person name="Hauser L."/>
            <person name="Markowitz V."/>
            <person name="Cheng J.-F."/>
            <person name="Hugenholtz P."/>
            <person name="Woyke T."/>
            <person name="Wu D."/>
            <person name="Spring S."/>
            <person name="Schroeder M."/>
            <person name="Brambilla E."/>
            <person name="Klenk H.-P."/>
            <person name="Eisen J.A."/>
        </authorList>
    </citation>
    <scope>NUCLEOTIDE SEQUENCE [LARGE SCALE GENOMIC DNA]</scope>
    <source>
        <strain evidence="3">DSM 15908 / JCM 11604 / IC-154</strain>
    </source>
</reference>